<protein>
    <submittedName>
        <fullName evidence="1">Uncharacterized protein</fullName>
    </submittedName>
</protein>
<evidence type="ECO:0000313" key="1">
    <source>
        <dbReference type="EMBL" id="MCY1073181.1"/>
    </source>
</evidence>
<sequence length="125" mass="13276">MNNIYGGPLSWAAFPQKNPKPTLQKVRVPAVELLIYASNAVEAQEAVLSGIKLQIEEGFTPLNVSAVTSEADIPEGWSETAIPFSPEKGPAANTCQRSVGELLRGEKCRLGVMLGACECCKESAG</sequence>
<accession>A0ABT3ZV47</accession>
<dbReference type="EMBL" id="JAPNKA010000001">
    <property type="protein sequence ID" value="MCY1073181.1"/>
    <property type="molecule type" value="Genomic_DNA"/>
</dbReference>
<proteinExistence type="predicted"/>
<reference evidence="1 2" key="1">
    <citation type="submission" date="2022-11" db="EMBL/GenBank/DDBJ databases">
        <title>Minimal conservation of predation-associated metabolite biosynthetic gene clusters underscores biosynthetic potential of Myxococcota including descriptions for ten novel species: Archangium lansinium sp. nov., Myxococcus landrumus sp. nov., Nannocystis bai.</title>
        <authorList>
            <person name="Ahearne A."/>
            <person name="Stevens C."/>
            <person name="Phillips K."/>
        </authorList>
    </citation>
    <scope>NUCLEOTIDE SEQUENCE [LARGE SCALE GENOMIC DNA]</scope>
    <source>
        <strain evidence="1 2">MIWBW</strain>
    </source>
</reference>
<dbReference type="RefSeq" id="WP_267532197.1">
    <property type="nucleotide sequence ID" value="NZ_JAPNKA010000001.1"/>
</dbReference>
<comment type="caution">
    <text evidence="1">The sequence shown here is derived from an EMBL/GenBank/DDBJ whole genome shotgun (WGS) entry which is preliminary data.</text>
</comment>
<evidence type="ECO:0000313" key="2">
    <source>
        <dbReference type="Proteomes" id="UP001207654"/>
    </source>
</evidence>
<gene>
    <name evidence="1" type="ORF">OV287_01665</name>
</gene>
<name>A0ABT3ZV47_9BACT</name>
<organism evidence="1 2">
    <name type="scientific">Archangium lansingense</name>
    <dbReference type="NCBI Taxonomy" id="2995310"/>
    <lineage>
        <taxon>Bacteria</taxon>
        <taxon>Pseudomonadati</taxon>
        <taxon>Myxococcota</taxon>
        <taxon>Myxococcia</taxon>
        <taxon>Myxococcales</taxon>
        <taxon>Cystobacterineae</taxon>
        <taxon>Archangiaceae</taxon>
        <taxon>Archangium</taxon>
    </lineage>
</organism>
<dbReference type="Proteomes" id="UP001207654">
    <property type="component" value="Unassembled WGS sequence"/>
</dbReference>
<keyword evidence="2" id="KW-1185">Reference proteome</keyword>